<organism evidence="1 2">
    <name type="scientific">Mucuna pruriens</name>
    <name type="common">Velvet bean</name>
    <name type="synonym">Dolichos pruriens</name>
    <dbReference type="NCBI Taxonomy" id="157652"/>
    <lineage>
        <taxon>Eukaryota</taxon>
        <taxon>Viridiplantae</taxon>
        <taxon>Streptophyta</taxon>
        <taxon>Embryophyta</taxon>
        <taxon>Tracheophyta</taxon>
        <taxon>Spermatophyta</taxon>
        <taxon>Magnoliopsida</taxon>
        <taxon>eudicotyledons</taxon>
        <taxon>Gunneridae</taxon>
        <taxon>Pentapetalae</taxon>
        <taxon>rosids</taxon>
        <taxon>fabids</taxon>
        <taxon>Fabales</taxon>
        <taxon>Fabaceae</taxon>
        <taxon>Papilionoideae</taxon>
        <taxon>50 kb inversion clade</taxon>
        <taxon>NPAAA clade</taxon>
        <taxon>indigoferoid/millettioid clade</taxon>
        <taxon>Phaseoleae</taxon>
        <taxon>Mucuna</taxon>
    </lineage>
</organism>
<feature type="non-terminal residue" evidence="1">
    <location>
        <position position="1"/>
    </location>
</feature>
<dbReference type="EMBL" id="QJKJ01008445">
    <property type="protein sequence ID" value="RDX79741.1"/>
    <property type="molecule type" value="Genomic_DNA"/>
</dbReference>
<reference evidence="1" key="1">
    <citation type="submission" date="2018-05" db="EMBL/GenBank/DDBJ databases">
        <title>Draft genome of Mucuna pruriens seed.</title>
        <authorList>
            <person name="Nnadi N.E."/>
            <person name="Vos R."/>
            <person name="Hasami M.H."/>
            <person name="Devisetty U.K."/>
            <person name="Aguiy J.C."/>
        </authorList>
    </citation>
    <scope>NUCLEOTIDE SEQUENCE [LARGE SCALE GENOMIC DNA]</scope>
    <source>
        <strain evidence="1">JCA_2017</strain>
    </source>
</reference>
<evidence type="ECO:0008006" key="3">
    <source>
        <dbReference type="Google" id="ProtNLM"/>
    </source>
</evidence>
<evidence type="ECO:0000313" key="2">
    <source>
        <dbReference type="Proteomes" id="UP000257109"/>
    </source>
</evidence>
<dbReference type="Proteomes" id="UP000257109">
    <property type="component" value="Unassembled WGS sequence"/>
</dbReference>
<dbReference type="AlphaFoldDB" id="A0A371FNC3"/>
<evidence type="ECO:0000313" key="1">
    <source>
        <dbReference type="EMBL" id="RDX79741.1"/>
    </source>
</evidence>
<dbReference type="SUPFAM" id="SSF53098">
    <property type="entry name" value="Ribonuclease H-like"/>
    <property type="match status" value="1"/>
</dbReference>
<dbReference type="PANTHER" id="PTHR47266">
    <property type="entry name" value="ENDONUCLEASE-RELATED"/>
    <property type="match status" value="1"/>
</dbReference>
<dbReference type="GO" id="GO:0003676">
    <property type="term" value="F:nucleic acid binding"/>
    <property type="evidence" value="ECO:0007669"/>
    <property type="project" value="InterPro"/>
</dbReference>
<keyword evidence="2" id="KW-1185">Reference proteome</keyword>
<name>A0A371FNC3_MUCPR</name>
<dbReference type="InterPro" id="IPR012337">
    <property type="entry name" value="RNaseH-like_sf"/>
</dbReference>
<dbReference type="InterPro" id="IPR036397">
    <property type="entry name" value="RNaseH_sf"/>
</dbReference>
<protein>
    <recommendedName>
        <fullName evidence="3">Integrase catalytic domain-containing protein</fullName>
    </recommendedName>
</protein>
<sequence>MVYRYLFHQRHPNCTKKNLKVTKYNIWDDPYLWRLYNGQIPRSIRSSNFVIQHLEATTMDQLGQPRKCLIAGSTSPPFLETLINSSAPVNGVWGIDFIGPFPVFNGHSYILLAIDYAIATKTNNAKVVVEFLKSNIFYRFGVPKPLISDQRSHFCNRAMSSLLDNIPPPRQTTKLKYSISIWKSRKLYKRWPIPTRKTGADSLRSLYGHTKLHTGLC</sequence>
<dbReference type="Gene3D" id="3.30.420.10">
    <property type="entry name" value="Ribonuclease H-like superfamily/Ribonuclease H"/>
    <property type="match status" value="1"/>
</dbReference>
<accession>A0A371FNC3</accession>
<proteinExistence type="predicted"/>
<comment type="caution">
    <text evidence="1">The sequence shown here is derived from an EMBL/GenBank/DDBJ whole genome shotgun (WGS) entry which is preliminary data.</text>
</comment>
<gene>
    <name evidence="1" type="ORF">CR513_39800</name>
</gene>
<dbReference type="InterPro" id="IPR052160">
    <property type="entry name" value="Gypsy_RT_Integrase-like"/>
</dbReference>